<dbReference type="SUPFAM" id="SSF53187">
    <property type="entry name" value="Zn-dependent exopeptidases"/>
    <property type="match status" value="1"/>
</dbReference>
<protein>
    <recommendedName>
        <fullName evidence="1">Peptidase M20 domain-containing protein 2</fullName>
    </recommendedName>
</protein>
<sequence>MKQEIISYLHEHYDELFKLNKYLYTNPEPSYKEFKCYDYITNFLSTHNFNIQKNFLDLETSFYASKGNGYPKICFLCEYDAVPEEGHITGHNLVATTSIAASIALGNIIDKIGGTSILIGCPGEYLGGTKSIMVKQGIFDDIDVVMMTHPDLTTCESGTSSAIIPLKINFIGNSGLSFLNNDVYTSLDAVLLTFNILNALLKGFPKEVEINSILSQGGYTPLMLPLESEAKFYIRANNTEMATLAENKLREIVKDVSNLIHVKHTISLYEPPNEELLTNRTLNRLFSHNLKENGEITIGAPKNVHSGLSIGAVSRKVPCIHPYYRITEDASIKYGSKAFGDCTISKFAMDQCIKASAALASTAFDLIEKNYLLSEVKEEFYNVFK</sequence>
<dbReference type="Proteomes" id="UP000662088">
    <property type="component" value="Unassembled WGS sequence"/>
</dbReference>
<organism evidence="2 3">
    <name type="scientific">Clostridium lentum</name>
    <dbReference type="NCBI Taxonomy" id="2763037"/>
    <lineage>
        <taxon>Bacteria</taxon>
        <taxon>Bacillati</taxon>
        <taxon>Bacillota</taxon>
        <taxon>Clostridia</taxon>
        <taxon>Eubacteriales</taxon>
        <taxon>Clostridiaceae</taxon>
        <taxon>Clostridium</taxon>
    </lineage>
</organism>
<dbReference type="PANTHER" id="PTHR30575">
    <property type="entry name" value="PEPTIDASE M20"/>
    <property type="match status" value="1"/>
</dbReference>
<dbReference type="Gene3D" id="3.30.70.360">
    <property type="match status" value="1"/>
</dbReference>
<dbReference type="GO" id="GO:0071713">
    <property type="term" value="F:para-aminobenzoyl-glutamate hydrolase activity"/>
    <property type="evidence" value="ECO:0007669"/>
    <property type="project" value="TreeGrafter"/>
</dbReference>
<proteinExistence type="inferred from homology"/>
<name>A0A8I0AAX0_9CLOT</name>
<dbReference type="PANTHER" id="PTHR30575:SF0">
    <property type="entry name" value="XAA-ARG DIPEPTIDASE"/>
    <property type="match status" value="1"/>
</dbReference>
<keyword evidence="3" id="KW-1185">Reference proteome</keyword>
<gene>
    <name evidence="2" type="ORF">H8R92_09235</name>
</gene>
<dbReference type="AlphaFoldDB" id="A0A8I0AAX0"/>
<dbReference type="PIRSF" id="PIRSF037226">
    <property type="entry name" value="Amidohydrolase_ACY1L2_prd"/>
    <property type="match status" value="1"/>
</dbReference>
<dbReference type="Gene3D" id="3.40.630.10">
    <property type="entry name" value="Zn peptidases"/>
    <property type="match status" value="1"/>
</dbReference>
<comment type="similarity">
    <text evidence="1">Belongs to the peptidase M20A family.</text>
</comment>
<reference evidence="2" key="1">
    <citation type="submission" date="2020-08" db="EMBL/GenBank/DDBJ databases">
        <title>Genome public.</title>
        <authorList>
            <person name="Liu C."/>
            <person name="Sun Q."/>
        </authorList>
    </citation>
    <scope>NUCLEOTIDE SEQUENCE</scope>
    <source>
        <strain evidence="2">NSJ-42</strain>
    </source>
</reference>
<accession>A0A8I0AAX0</accession>
<comment type="caution">
    <text evidence="2">The sequence shown here is derived from an EMBL/GenBank/DDBJ whole genome shotgun (WGS) entry which is preliminary data.</text>
</comment>
<dbReference type="GO" id="GO:0005737">
    <property type="term" value="C:cytoplasm"/>
    <property type="evidence" value="ECO:0007669"/>
    <property type="project" value="TreeGrafter"/>
</dbReference>
<dbReference type="InterPro" id="IPR052030">
    <property type="entry name" value="Peptidase_M20/M20A_hydrolases"/>
</dbReference>
<evidence type="ECO:0000256" key="1">
    <source>
        <dbReference type="PIRNR" id="PIRNR037226"/>
    </source>
</evidence>
<dbReference type="GO" id="GO:0016805">
    <property type="term" value="F:dipeptidase activity"/>
    <property type="evidence" value="ECO:0007669"/>
    <property type="project" value="InterPro"/>
</dbReference>
<evidence type="ECO:0000313" key="2">
    <source>
        <dbReference type="EMBL" id="MBC5640596.1"/>
    </source>
</evidence>
<dbReference type="EMBL" id="JACOOQ010000015">
    <property type="protein sequence ID" value="MBC5640596.1"/>
    <property type="molecule type" value="Genomic_DNA"/>
</dbReference>
<dbReference type="InterPro" id="IPR017144">
    <property type="entry name" value="Xaa-Arg_dipeptidase"/>
</dbReference>
<dbReference type="GO" id="GO:0046657">
    <property type="term" value="P:folic acid catabolic process"/>
    <property type="evidence" value="ECO:0007669"/>
    <property type="project" value="TreeGrafter"/>
</dbReference>
<evidence type="ECO:0000313" key="3">
    <source>
        <dbReference type="Proteomes" id="UP000662088"/>
    </source>
</evidence>
<dbReference type="RefSeq" id="WP_186835291.1">
    <property type="nucleotide sequence ID" value="NZ_JACOOQ010000015.1"/>
</dbReference>